<dbReference type="AlphaFoldDB" id="A0AAW7N7U5"/>
<reference evidence="1" key="1">
    <citation type="submission" date="2023-07" db="EMBL/GenBank/DDBJ databases">
        <title>Complete genome sequence of Ligilactobacillus salivarius SRCM217594 isolated from Gallus gallus domesticus feces.</title>
        <authorList>
            <person name="Yang H.-G."/>
            <person name="Ryu M.-S."/>
            <person name="Ha G.-S."/>
            <person name="Yang H.-J."/>
            <person name="Jeong D.-Y."/>
        </authorList>
    </citation>
    <scope>NUCLEOTIDE SEQUENCE</scope>
    <source>
        <strain evidence="1">SRCM217594</strain>
    </source>
</reference>
<sequence length="78" mass="8926">MKINFKNKVKSEDMYKVGNVIKDESDILYLIATNIDGGYSLVDLSNNQVFATFKTLEDLFINTGDEYDKLINVEINEI</sequence>
<evidence type="ECO:0000313" key="1">
    <source>
        <dbReference type="EMBL" id="MDN4834015.1"/>
    </source>
</evidence>
<accession>A0AAW7N7U5</accession>
<evidence type="ECO:0008006" key="3">
    <source>
        <dbReference type="Google" id="ProtNLM"/>
    </source>
</evidence>
<dbReference type="Proteomes" id="UP001174888">
    <property type="component" value="Unassembled WGS sequence"/>
</dbReference>
<name>A0AAW7N7U5_9LACO</name>
<protein>
    <recommendedName>
        <fullName evidence="3">DUF1292 domain-containing protein</fullName>
    </recommendedName>
</protein>
<evidence type="ECO:0000313" key="2">
    <source>
        <dbReference type="Proteomes" id="UP001174888"/>
    </source>
</evidence>
<proteinExistence type="predicted"/>
<gene>
    <name evidence="1" type="ORF">QYC35_07360</name>
</gene>
<comment type="caution">
    <text evidence="1">The sequence shown here is derived from an EMBL/GenBank/DDBJ whole genome shotgun (WGS) entry which is preliminary data.</text>
</comment>
<organism evidence="1 2">
    <name type="scientific">Ligilactobacillus salivarius</name>
    <dbReference type="NCBI Taxonomy" id="1624"/>
    <lineage>
        <taxon>Bacteria</taxon>
        <taxon>Bacillati</taxon>
        <taxon>Bacillota</taxon>
        <taxon>Bacilli</taxon>
        <taxon>Lactobacillales</taxon>
        <taxon>Lactobacillaceae</taxon>
        <taxon>Ligilactobacillus</taxon>
    </lineage>
</organism>
<dbReference type="EMBL" id="JAUIQT010000001">
    <property type="protein sequence ID" value="MDN4834015.1"/>
    <property type="molecule type" value="Genomic_DNA"/>
</dbReference>
<dbReference type="RefSeq" id="WP_301207387.1">
    <property type="nucleotide sequence ID" value="NZ_JAUIQT010000001.1"/>
</dbReference>